<evidence type="ECO:0000256" key="4">
    <source>
        <dbReference type="ARBA" id="ARBA00023136"/>
    </source>
</evidence>
<evidence type="ECO:0000313" key="7">
    <source>
        <dbReference type="Proteomes" id="UP001139293"/>
    </source>
</evidence>
<dbReference type="EMBL" id="JAKILB010000003">
    <property type="protein sequence ID" value="MCL1138066.1"/>
    <property type="molecule type" value="Genomic_DNA"/>
</dbReference>
<feature type="transmembrane region" description="Helical" evidence="5">
    <location>
        <begin position="46"/>
        <end position="63"/>
    </location>
</feature>
<dbReference type="InterPro" id="IPR003752">
    <property type="entry name" value="DiS_bond_form_DsbB/BdbC"/>
</dbReference>
<comment type="caution">
    <text evidence="6">The sequence shown here is derived from an EMBL/GenBank/DDBJ whole genome shotgun (WGS) entry which is preliminary data.</text>
</comment>
<comment type="subcellular location">
    <subcellularLocation>
        <location evidence="1">Membrane</location>
        <topology evidence="1">Multi-pass membrane protein</topology>
    </subcellularLocation>
</comment>
<dbReference type="SUPFAM" id="SSF158442">
    <property type="entry name" value="DsbB-like"/>
    <property type="match status" value="1"/>
</dbReference>
<protein>
    <submittedName>
        <fullName evidence="6">Disulfide bond formation protein B</fullName>
    </submittedName>
</protein>
<evidence type="ECO:0000256" key="2">
    <source>
        <dbReference type="ARBA" id="ARBA00022692"/>
    </source>
</evidence>
<dbReference type="InterPro" id="IPR023380">
    <property type="entry name" value="DsbB-like_sf"/>
</dbReference>
<accession>A0A9X1ZLR1</accession>
<organism evidence="6 7">
    <name type="scientific">Shewanella pneumatophori</name>
    <dbReference type="NCBI Taxonomy" id="314092"/>
    <lineage>
        <taxon>Bacteria</taxon>
        <taxon>Pseudomonadati</taxon>
        <taxon>Pseudomonadota</taxon>
        <taxon>Gammaproteobacteria</taxon>
        <taxon>Alteromonadales</taxon>
        <taxon>Shewanellaceae</taxon>
        <taxon>Shewanella</taxon>
    </lineage>
</organism>
<dbReference type="AlphaFoldDB" id="A0A9X1ZLR1"/>
<dbReference type="GO" id="GO:0016020">
    <property type="term" value="C:membrane"/>
    <property type="evidence" value="ECO:0007669"/>
    <property type="project" value="UniProtKB-SubCell"/>
</dbReference>
<name>A0A9X1ZLR1_9GAMM</name>
<feature type="transmembrane region" description="Helical" evidence="5">
    <location>
        <begin position="109"/>
        <end position="129"/>
    </location>
</feature>
<reference evidence="6" key="1">
    <citation type="submission" date="2022-01" db="EMBL/GenBank/DDBJ databases">
        <title>Whole genome-based taxonomy of the Shewanellaceae.</title>
        <authorList>
            <person name="Martin-Rodriguez A.J."/>
        </authorList>
    </citation>
    <scope>NUCLEOTIDE SEQUENCE</scope>
    <source>
        <strain evidence="6">KCTC 23973</strain>
    </source>
</reference>
<evidence type="ECO:0000313" key="6">
    <source>
        <dbReference type="EMBL" id="MCL1138066.1"/>
    </source>
</evidence>
<keyword evidence="3 5" id="KW-1133">Transmembrane helix</keyword>
<dbReference type="Gene3D" id="1.20.1550.10">
    <property type="entry name" value="DsbB-like"/>
    <property type="match status" value="1"/>
</dbReference>
<feature type="transmembrane region" description="Helical" evidence="5">
    <location>
        <begin position="68"/>
        <end position="84"/>
    </location>
</feature>
<keyword evidence="7" id="KW-1185">Reference proteome</keyword>
<evidence type="ECO:0000256" key="3">
    <source>
        <dbReference type="ARBA" id="ARBA00022989"/>
    </source>
</evidence>
<keyword evidence="4 5" id="KW-0472">Membrane</keyword>
<feature type="transmembrane region" description="Helical" evidence="5">
    <location>
        <begin position="12"/>
        <end position="34"/>
    </location>
</feature>
<sequence>MMNELTVNRIISLAALALIALPVGIACIILGFAMGDTPCILCWQERTAMVLVSLIAIFIMRYGLKPKYIGALIITAVYGLWAGYRHSSAHILRDIGQGFGPAIFGVHTYVWVIVVFAIILLFAGVLMLLQGDKLVEKSDSSEWSLLNKITVNVFLVIIGFNIVQAFTQTGPFPYIGQSDPVRMTFDSEKTIWSTANWPEFSKLSARGAYSIEKPDFAAMTQNDATKVATSNTLPMLKSVELPSDIFGLATGMSYNPQSKLYVVVTSNNWVYFLDDTLTTVLAKVQIDAAFSAEISNLAGVTFDGETSVLVTADHKSFVRVEYDPSVKFGDTYGRFIEGTDGVRELKRSRFATVRAKYNYVANVGWDANTQEYLMVALPDLKRNNFVVSRLSGKDYELNSEAIISIDAKAYPNVTGISVANDKAYLLSHSGQQMLTMDLASNTVVTASDMTGLNNPQALTVVNGEFAVLDATEANNRVNFYQVQH</sequence>
<keyword evidence="2 5" id="KW-0812">Transmembrane</keyword>
<dbReference type="Pfam" id="PF02600">
    <property type="entry name" value="DsbB"/>
    <property type="match status" value="1"/>
</dbReference>
<dbReference type="GO" id="GO:0006457">
    <property type="term" value="P:protein folding"/>
    <property type="evidence" value="ECO:0007669"/>
    <property type="project" value="InterPro"/>
</dbReference>
<evidence type="ECO:0000256" key="1">
    <source>
        <dbReference type="ARBA" id="ARBA00004141"/>
    </source>
</evidence>
<gene>
    <name evidence="6" type="ORF">L2740_05835</name>
</gene>
<proteinExistence type="predicted"/>
<dbReference type="Proteomes" id="UP001139293">
    <property type="component" value="Unassembled WGS sequence"/>
</dbReference>
<dbReference type="SUPFAM" id="SSF101898">
    <property type="entry name" value="NHL repeat"/>
    <property type="match status" value="1"/>
</dbReference>
<dbReference type="RefSeq" id="WP_248949163.1">
    <property type="nucleotide sequence ID" value="NZ_JAKILB010000003.1"/>
</dbReference>
<dbReference type="GO" id="GO:0015035">
    <property type="term" value="F:protein-disulfide reductase activity"/>
    <property type="evidence" value="ECO:0007669"/>
    <property type="project" value="InterPro"/>
</dbReference>
<feature type="transmembrane region" description="Helical" evidence="5">
    <location>
        <begin position="149"/>
        <end position="167"/>
    </location>
</feature>
<evidence type="ECO:0000256" key="5">
    <source>
        <dbReference type="SAM" id="Phobius"/>
    </source>
</evidence>